<dbReference type="InterPro" id="IPR006689">
    <property type="entry name" value="Small_GTPase_ARF/SAR"/>
</dbReference>
<evidence type="ECO:0000256" key="4">
    <source>
        <dbReference type="ARBA" id="ARBA00022892"/>
    </source>
</evidence>
<keyword evidence="6 7" id="KW-0342">GTP-binding</keyword>
<keyword evidence="5" id="KW-0813">Transport</keyword>
<evidence type="ECO:0000256" key="7">
    <source>
        <dbReference type="PIRSR" id="PIRSR606689-1"/>
    </source>
</evidence>
<protein>
    <submittedName>
        <fullName evidence="8">ADP-ribosylation factor</fullName>
    </submittedName>
</protein>
<dbReference type="InterPro" id="IPR027417">
    <property type="entry name" value="P-loop_NTPase"/>
</dbReference>
<keyword evidence="5" id="KW-0653">Protein transport</keyword>
<evidence type="ECO:0000313" key="8">
    <source>
        <dbReference type="EMBL" id="RVW41704.1"/>
    </source>
</evidence>
<accession>A0A438E1W7</accession>
<proteinExistence type="inferred from homology"/>
<keyword evidence="2" id="KW-0519">Myristate</keyword>
<evidence type="ECO:0000313" key="9">
    <source>
        <dbReference type="Proteomes" id="UP000288805"/>
    </source>
</evidence>
<evidence type="ECO:0000256" key="5">
    <source>
        <dbReference type="ARBA" id="ARBA00022927"/>
    </source>
</evidence>
<dbReference type="GO" id="GO:0003924">
    <property type="term" value="F:GTPase activity"/>
    <property type="evidence" value="ECO:0007669"/>
    <property type="project" value="InterPro"/>
</dbReference>
<name>A0A438E1W7_VITVI</name>
<dbReference type="Proteomes" id="UP000288805">
    <property type="component" value="Unassembled WGS sequence"/>
</dbReference>
<dbReference type="AlphaFoldDB" id="A0A438E1W7"/>
<dbReference type="GO" id="GO:0016192">
    <property type="term" value="P:vesicle-mediated transport"/>
    <property type="evidence" value="ECO:0007669"/>
    <property type="project" value="UniProtKB-KW"/>
</dbReference>
<gene>
    <name evidence="8" type="primary">ARF_8</name>
    <name evidence="8" type="ORF">CK203_082087</name>
</gene>
<dbReference type="GO" id="GO:0015031">
    <property type="term" value="P:protein transport"/>
    <property type="evidence" value="ECO:0007669"/>
    <property type="project" value="UniProtKB-KW"/>
</dbReference>
<feature type="binding site" evidence="7">
    <location>
        <begin position="40"/>
        <end position="43"/>
    </location>
    <ligand>
        <name>GTP</name>
        <dbReference type="ChEBI" id="CHEBI:37565"/>
    </ligand>
</feature>
<keyword evidence="4" id="KW-0931">ER-Golgi transport</keyword>
<evidence type="ECO:0000256" key="2">
    <source>
        <dbReference type="ARBA" id="ARBA00022707"/>
    </source>
</evidence>
<keyword evidence="3 7" id="KW-0547">Nucleotide-binding</keyword>
<dbReference type="InterPro" id="IPR024156">
    <property type="entry name" value="Small_GTPase_ARF"/>
</dbReference>
<organism evidence="8 9">
    <name type="scientific">Vitis vinifera</name>
    <name type="common">Grape</name>
    <dbReference type="NCBI Taxonomy" id="29760"/>
    <lineage>
        <taxon>Eukaryota</taxon>
        <taxon>Viridiplantae</taxon>
        <taxon>Streptophyta</taxon>
        <taxon>Embryophyta</taxon>
        <taxon>Tracheophyta</taxon>
        <taxon>Spermatophyta</taxon>
        <taxon>Magnoliopsida</taxon>
        <taxon>eudicotyledons</taxon>
        <taxon>Gunneridae</taxon>
        <taxon>Pentapetalae</taxon>
        <taxon>rosids</taxon>
        <taxon>Vitales</taxon>
        <taxon>Vitaceae</taxon>
        <taxon>Viteae</taxon>
        <taxon>Vitis</taxon>
    </lineage>
</organism>
<dbReference type="EMBL" id="QGNW01001432">
    <property type="protein sequence ID" value="RVW41704.1"/>
    <property type="molecule type" value="Genomic_DNA"/>
</dbReference>
<comment type="similarity">
    <text evidence="1">Belongs to the small GTPase superfamily. Arf family.</text>
</comment>
<comment type="caution">
    <text evidence="8">The sequence shown here is derived from an EMBL/GenBank/DDBJ whole genome shotgun (WGS) entry which is preliminary data.</text>
</comment>
<sequence>MQIYVVDSLDRERIGKAKAEFQAIIRDPFMLNSVILIFANKQDMVCCISGFLILILCLSPVQKGAMTPMEVCEGLGLYDLKNRKWHIQGTCALKGDGLYEGLDWLAGTLKELRAAGYSSVGTSSF</sequence>
<dbReference type="Pfam" id="PF00025">
    <property type="entry name" value="Arf"/>
    <property type="match status" value="2"/>
</dbReference>
<dbReference type="Gene3D" id="3.40.50.300">
    <property type="entry name" value="P-loop containing nucleotide triphosphate hydrolases"/>
    <property type="match status" value="1"/>
</dbReference>
<dbReference type="SUPFAM" id="SSF52540">
    <property type="entry name" value="P-loop containing nucleoside triphosphate hydrolases"/>
    <property type="match status" value="1"/>
</dbReference>
<dbReference type="PANTHER" id="PTHR11711">
    <property type="entry name" value="ADP RIBOSYLATION FACTOR-RELATED"/>
    <property type="match status" value="1"/>
</dbReference>
<evidence type="ECO:0000256" key="3">
    <source>
        <dbReference type="ARBA" id="ARBA00022741"/>
    </source>
</evidence>
<evidence type="ECO:0000256" key="1">
    <source>
        <dbReference type="ARBA" id="ARBA00010290"/>
    </source>
</evidence>
<reference evidence="8 9" key="1">
    <citation type="journal article" date="2018" name="PLoS Genet.">
        <title>Population sequencing reveals clonal diversity and ancestral inbreeding in the grapevine cultivar Chardonnay.</title>
        <authorList>
            <person name="Roach M.J."/>
            <person name="Johnson D.L."/>
            <person name="Bohlmann J."/>
            <person name="van Vuuren H.J."/>
            <person name="Jones S.J."/>
            <person name="Pretorius I.S."/>
            <person name="Schmidt S.A."/>
            <person name="Borneman A.R."/>
        </authorList>
    </citation>
    <scope>NUCLEOTIDE SEQUENCE [LARGE SCALE GENOMIC DNA]</scope>
    <source>
        <strain evidence="9">cv. Chardonnay</strain>
        <tissue evidence="8">Leaf</tissue>
    </source>
</reference>
<keyword evidence="2" id="KW-0449">Lipoprotein</keyword>
<dbReference type="GO" id="GO:0005525">
    <property type="term" value="F:GTP binding"/>
    <property type="evidence" value="ECO:0007669"/>
    <property type="project" value="UniProtKB-KW"/>
</dbReference>
<evidence type="ECO:0000256" key="6">
    <source>
        <dbReference type="ARBA" id="ARBA00023134"/>
    </source>
</evidence>